<dbReference type="STRING" id="131310.A0A0N4ZJN3"/>
<comment type="catalytic activity">
    <reaction evidence="10">
        <text>2-methylpropanoyl-CoA + oxidized [electron-transfer flavoprotein] + H(+) = 2-methylpropenoyl-CoA + reduced [electron-transfer flavoprotein]</text>
        <dbReference type="Rhea" id="RHEA:44180"/>
        <dbReference type="Rhea" id="RHEA-COMP:10685"/>
        <dbReference type="Rhea" id="RHEA-COMP:10686"/>
        <dbReference type="ChEBI" id="CHEBI:15378"/>
        <dbReference type="ChEBI" id="CHEBI:57338"/>
        <dbReference type="ChEBI" id="CHEBI:57692"/>
        <dbReference type="ChEBI" id="CHEBI:58307"/>
        <dbReference type="ChEBI" id="CHEBI:62500"/>
        <dbReference type="EC" id="1.3.8.5"/>
    </reaction>
    <physiologicalReaction direction="left-to-right" evidence="10">
        <dbReference type="Rhea" id="RHEA:44181"/>
    </physiologicalReaction>
</comment>
<evidence type="ECO:0000256" key="4">
    <source>
        <dbReference type="ARBA" id="ARBA00022456"/>
    </source>
</evidence>
<keyword evidence="5 15" id="KW-0285">Flavoprotein</keyword>
<evidence type="ECO:0000256" key="5">
    <source>
        <dbReference type="ARBA" id="ARBA00022630"/>
    </source>
</evidence>
<dbReference type="Gene3D" id="1.20.140.10">
    <property type="entry name" value="Butyryl-CoA Dehydrogenase, subunit A, domain 3"/>
    <property type="match status" value="1"/>
</dbReference>
<evidence type="ECO:0000256" key="15">
    <source>
        <dbReference type="RuleBase" id="RU362125"/>
    </source>
</evidence>
<dbReference type="GO" id="GO:0009083">
    <property type="term" value="P:branched-chain amino acid catabolic process"/>
    <property type="evidence" value="ECO:0007669"/>
    <property type="project" value="UniProtKB-KW"/>
</dbReference>
<evidence type="ECO:0000256" key="7">
    <source>
        <dbReference type="ARBA" id="ARBA00023002"/>
    </source>
</evidence>
<name>A0A0N4ZJN3_PARTI</name>
<evidence type="ECO:0000256" key="8">
    <source>
        <dbReference type="ARBA" id="ARBA00049552"/>
    </source>
</evidence>
<dbReference type="PANTHER" id="PTHR43831">
    <property type="entry name" value="ISOBUTYRYL-COA DEHYDROGENASE"/>
    <property type="match status" value="1"/>
</dbReference>
<dbReference type="InterPro" id="IPR037069">
    <property type="entry name" value="AcylCoA_DH/ox_N_sf"/>
</dbReference>
<evidence type="ECO:0000256" key="9">
    <source>
        <dbReference type="ARBA" id="ARBA00050268"/>
    </source>
</evidence>
<dbReference type="InterPro" id="IPR009100">
    <property type="entry name" value="AcylCoA_DH/oxidase_NM_dom_sf"/>
</dbReference>
<evidence type="ECO:0000256" key="2">
    <source>
        <dbReference type="ARBA" id="ARBA00005109"/>
    </source>
</evidence>
<comment type="catalytic activity">
    <reaction evidence="9">
        <text>propanoyl-CoA + oxidized [electron-transfer flavoprotein] + H(+) = acryloyl-CoA + reduced [electron-transfer flavoprotein]</text>
        <dbReference type="Rhea" id="RHEA:31287"/>
        <dbReference type="Rhea" id="RHEA-COMP:10685"/>
        <dbReference type="Rhea" id="RHEA-COMP:10686"/>
        <dbReference type="ChEBI" id="CHEBI:15378"/>
        <dbReference type="ChEBI" id="CHEBI:57367"/>
        <dbReference type="ChEBI" id="CHEBI:57392"/>
        <dbReference type="ChEBI" id="CHEBI:57692"/>
        <dbReference type="ChEBI" id="CHEBI:58307"/>
    </reaction>
    <physiologicalReaction direction="left-to-right" evidence="9">
        <dbReference type="Rhea" id="RHEA:31288"/>
    </physiologicalReaction>
</comment>
<dbReference type="Proteomes" id="UP000038045">
    <property type="component" value="Unplaced"/>
</dbReference>
<dbReference type="Gene3D" id="2.40.110.10">
    <property type="entry name" value="Butyryl-CoA Dehydrogenase, subunit A, domain 2"/>
    <property type="match status" value="1"/>
</dbReference>
<dbReference type="Gene3D" id="1.10.540.10">
    <property type="entry name" value="Acyl-CoA dehydrogenase/oxidase, N-terminal domain"/>
    <property type="match status" value="1"/>
</dbReference>
<dbReference type="GO" id="GO:0003853">
    <property type="term" value="F:short-chain 2-methyl fatty acyl-CoA dehydrogenase activity"/>
    <property type="evidence" value="ECO:0007669"/>
    <property type="project" value="UniProtKB-EC"/>
</dbReference>
<dbReference type="PANTHER" id="PTHR43831:SF1">
    <property type="entry name" value="ISOBUTYRYL-COA DEHYDROGENASE, MITOCHONDRIAL"/>
    <property type="match status" value="1"/>
</dbReference>
<dbReference type="PROSITE" id="PS00073">
    <property type="entry name" value="ACYL_COA_DH_2"/>
    <property type="match status" value="1"/>
</dbReference>
<feature type="active site" description="Proton acceptor" evidence="14">
    <location>
        <position position="362"/>
    </location>
</feature>
<dbReference type="InterPro" id="IPR013786">
    <property type="entry name" value="AcylCoA_DH/ox_N"/>
</dbReference>
<comment type="pathway">
    <text evidence="2">Amino-acid degradation; L-valine degradation.</text>
</comment>
<keyword evidence="7 15" id="KW-0560">Oxidoreductase</keyword>
<comment type="catalytic activity">
    <reaction evidence="8">
        <text>(2S)-2-methylbutanoyl-CoA + oxidized [electron-transfer flavoprotein] + H(+) = (2E)-2-methylbut-2-enoyl-CoA + reduced [electron-transfer flavoprotein]</text>
        <dbReference type="Rhea" id="RHEA:48256"/>
        <dbReference type="Rhea" id="RHEA-COMP:10685"/>
        <dbReference type="Rhea" id="RHEA-COMP:10686"/>
        <dbReference type="ChEBI" id="CHEBI:15378"/>
        <dbReference type="ChEBI" id="CHEBI:57337"/>
        <dbReference type="ChEBI" id="CHEBI:57692"/>
        <dbReference type="ChEBI" id="CHEBI:58307"/>
        <dbReference type="ChEBI" id="CHEBI:88166"/>
    </reaction>
    <physiologicalReaction direction="left-to-right" evidence="8">
        <dbReference type="Rhea" id="RHEA:48257"/>
    </physiologicalReaction>
</comment>
<dbReference type="InterPro" id="IPR034178">
    <property type="entry name" value="IBD"/>
</dbReference>
<evidence type="ECO:0000256" key="3">
    <source>
        <dbReference type="ARBA" id="ARBA00009347"/>
    </source>
</evidence>
<evidence type="ECO:0000256" key="14">
    <source>
        <dbReference type="PIRSR" id="PIRSR634178-1"/>
    </source>
</evidence>
<evidence type="ECO:0000313" key="20">
    <source>
        <dbReference type="WBParaSite" id="PTRK_0000825400.1"/>
    </source>
</evidence>
<evidence type="ECO:0000256" key="10">
    <source>
        <dbReference type="ARBA" id="ARBA00052552"/>
    </source>
</evidence>
<evidence type="ECO:0000313" key="19">
    <source>
        <dbReference type="Proteomes" id="UP000038045"/>
    </source>
</evidence>
<evidence type="ECO:0000259" key="17">
    <source>
        <dbReference type="Pfam" id="PF02770"/>
    </source>
</evidence>
<accession>A0A0N4ZJN3</accession>
<comment type="similarity">
    <text evidence="3 15">Belongs to the acyl-CoA dehydrogenase family.</text>
</comment>
<sequence>MDFALTDDQRAIQDAARAFAEAELAPHSARWDEDKHFPVDVLKAAAEMGFAGIYTGEEHGGMGLGRVEAALIFEELSRGDVATAAFISIHNMATWMIDSFGSDELRARFVPSLVGMEKIASYCLTEPGSGSDAAALRTTAVRDGDHYVLNGAKAFISGAGTSDVYVVMVRTGGEGPKGISTLVVEAGTPGLSFGANEKKMGWNAQPTAVVSFDDCRVPVANLVGEEGAGFKYAMAGLDGGRLNIAACSLGGARLALETAQDYVAGRKQFGQAIGQFQNTQFELADMATDLEAARLMVLRGAWAIDTGHAEKTKWCAMAKRLTTDACFQIADQALQLHGGYGYLKDYPLERIVRDLRVHRILEGTNEIMRVIIARELAR</sequence>
<dbReference type="InterPro" id="IPR046373">
    <property type="entry name" value="Acyl-CoA_Oxase/DH_mid-dom_sf"/>
</dbReference>
<comment type="function">
    <text evidence="11">Isobutyryl-CoA dehydrogenase which catalyzes the conversion of 2-methylpropanoyl-CoA to (2E)-2-methylpropenoyl-CoA in the valine catabolic pathway. To a lesser extent, also able to catalyze the oxidation of (2S)-2-methylbutanoyl-CoA.</text>
</comment>
<dbReference type="SUPFAM" id="SSF47203">
    <property type="entry name" value="Acyl-CoA dehydrogenase C-terminal domain-like"/>
    <property type="match status" value="1"/>
</dbReference>
<evidence type="ECO:0000256" key="12">
    <source>
        <dbReference type="ARBA" id="ARBA00071686"/>
    </source>
</evidence>
<keyword evidence="4" id="KW-0101">Branched-chain amino acid catabolism</keyword>
<dbReference type="Pfam" id="PF02771">
    <property type="entry name" value="Acyl-CoA_dh_N"/>
    <property type="match status" value="1"/>
</dbReference>
<feature type="domain" description="Acyl-CoA dehydrogenase/oxidase C-terminal" evidence="16">
    <location>
        <begin position="227"/>
        <end position="376"/>
    </location>
</feature>
<dbReference type="FunFam" id="1.20.140.10:FF:000001">
    <property type="entry name" value="Acyl-CoA dehydrogenase"/>
    <property type="match status" value="1"/>
</dbReference>
<reference evidence="20" key="1">
    <citation type="submission" date="2017-02" db="UniProtKB">
        <authorList>
            <consortium name="WormBaseParasite"/>
        </authorList>
    </citation>
    <scope>IDENTIFICATION</scope>
</reference>
<keyword evidence="6 15" id="KW-0274">FAD</keyword>
<evidence type="ECO:0000256" key="11">
    <source>
        <dbReference type="ARBA" id="ARBA00055070"/>
    </source>
</evidence>
<dbReference type="PROSITE" id="PS00072">
    <property type="entry name" value="ACYL_COA_DH_1"/>
    <property type="match status" value="1"/>
</dbReference>
<feature type="domain" description="Acyl-CoA dehydrogenase/oxidase N-terminal" evidence="18">
    <location>
        <begin position="6"/>
        <end position="116"/>
    </location>
</feature>
<protein>
    <recommendedName>
        <fullName evidence="12">Isobutyryl-CoA dehydrogenase, mitochondrial</fullName>
    </recommendedName>
    <alternativeName>
        <fullName evidence="13">Acyl-CoA dehydrogenase family member 8</fullName>
    </alternativeName>
</protein>
<dbReference type="InterPro" id="IPR052547">
    <property type="entry name" value="Mito_Isobutyryl-CoADH"/>
</dbReference>
<proteinExistence type="inferred from homology"/>
<organism evidence="19 20">
    <name type="scientific">Parastrongyloides trichosuri</name>
    <name type="common">Possum-specific nematode worm</name>
    <dbReference type="NCBI Taxonomy" id="131310"/>
    <lineage>
        <taxon>Eukaryota</taxon>
        <taxon>Metazoa</taxon>
        <taxon>Ecdysozoa</taxon>
        <taxon>Nematoda</taxon>
        <taxon>Chromadorea</taxon>
        <taxon>Rhabditida</taxon>
        <taxon>Tylenchina</taxon>
        <taxon>Panagrolaimomorpha</taxon>
        <taxon>Strongyloidoidea</taxon>
        <taxon>Strongyloididae</taxon>
        <taxon>Parastrongyloides</taxon>
    </lineage>
</organism>
<dbReference type="InterPro" id="IPR006091">
    <property type="entry name" value="Acyl-CoA_Oxase/DH_mid-dom"/>
</dbReference>
<dbReference type="CDD" id="cd01162">
    <property type="entry name" value="IBD"/>
    <property type="match status" value="1"/>
</dbReference>
<dbReference type="InterPro" id="IPR036250">
    <property type="entry name" value="AcylCo_DH-like_C"/>
</dbReference>
<feature type="domain" description="Acyl-CoA oxidase/dehydrogenase middle" evidence="17">
    <location>
        <begin position="122"/>
        <end position="215"/>
    </location>
</feature>
<dbReference type="InterPro" id="IPR006089">
    <property type="entry name" value="Acyl-CoA_DH_CS"/>
</dbReference>
<dbReference type="GO" id="GO:0006629">
    <property type="term" value="P:lipid metabolic process"/>
    <property type="evidence" value="ECO:0007669"/>
    <property type="project" value="InterPro"/>
</dbReference>
<dbReference type="WBParaSite" id="PTRK_0000825400.1">
    <property type="protein sequence ID" value="PTRK_0000825400.1"/>
    <property type="gene ID" value="PTRK_0000825400"/>
</dbReference>
<dbReference type="FunFam" id="2.40.110.10:FF:000001">
    <property type="entry name" value="Acyl-CoA dehydrogenase, mitochondrial"/>
    <property type="match status" value="1"/>
</dbReference>
<dbReference type="AlphaFoldDB" id="A0A0N4ZJN3"/>
<evidence type="ECO:0000259" key="18">
    <source>
        <dbReference type="Pfam" id="PF02771"/>
    </source>
</evidence>
<dbReference type="PIRSF" id="PIRSF016578">
    <property type="entry name" value="HsaA"/>
    <property type="match status" value="1"/>
</dbReference>
<keyword evidence="19" id="KW-1185">Reference proteome</keyword>
<evidence type="ECO:0000256" key="6">
    <source>
        <dbReference type="ARBA" id="ARBA00022827"/>
    </source>
</evidence>
<dbReference type="InterPro" id="IPR009075">
    <property type="entry name" value="AcylCo_DH/oxidase_C"/>
</dbReference>
<evidence type="ECO:0000259" key="16">
    <source>
        <dbReference type="Pfam" id="PF00441"/>
    </source>
</evidence>
<dbReference type="Pfam" id="PF02770">
    <property type="entry name" value="Acyl-CoA_dh_M"/>
    <property type="match status" value="1"/>
</dbReference>
<dbReference type="Pfam" id="PF00441">
    <property type="entry name" value="Acyl-CoA_dh_1"/>
    <property type="match status" value="1"/>
</dbReference>
<comment type="cofactor">
    <cofactor evidence="1 15">
        <name>FAD</name>
        <dbReference type="ChEBI" id="CHEBI:57692"/>
    </cofactor>
</comment>
<evidence type="ECO:0000256" key="1">
    <source>
        <dbReference type="ARBA" id="ARBA00001974"/>
    </source>
</evidence>
<dbReference type="GO" id="GO:0050660">
    <property type="term" value="F:flavin adenine dinucleotide binding"/>
    <property type="evidence" value="ECO:0007669"/>
    <property type="project" value="InterPro"/>
</dbReference>
<evidence type="ECO:0000256" key="13">
    <source>
        <dbReference type="ARBA" id="ARBA00076026"/>
    </source>
</evidence>
<dbReference type="SUPFAM" id="SSF56645">
    <property type="entry name" value="Acyl-CoA dehydrogenase NM domain-like"/>
    <property type="match status" value="1"/>
</dbReference>